<keyword evidence="2" id="KW-1185">Reference proteome</keyword>
<dbReference type="RefSeq" id="WP_255131651.1">
    <property type="nucleotide sequence ID" value="NZ_JANDBC010000001.1"/>
</dbReference>
<protein>
    <submittedName>
        <fullName evidence="1">Uncharacterized protein</fullName>
    </submittedName>
</protein>
<sequence length="60" mass="6757">MNSLAFSKPQKRRATISATLFSDRDYAEELDKKDDYYVLTGLGGDFDFADTFEKNLVGAL</sequence>
<organism evidence="1 2">
    <name type="scientific">Gracilimonas sediminicola</name>
    <dbReference type="NCBI Taxonomy" id="2952158"/>
    <lineage>
        <taxon>Bacteria</taxon>
        <taxon>Pseudomonadati</taxon>
        <taxon>Balneolota</taxon>
        <taxon>Balneolia</taxon>
        <taxon>Balneolales</taxon>
        <taxon>Balneolaceae</taxon>
        <taxon>Gracilimonas</taxon>
    </lineage>
</organism>
<accession>A0A9X2RE50</accession>
<dbReference type="AlphaFoldDB" id="A0A9X2RE50"/>
<dbReference type="EMBL" id="JANDBC010000001">
    <property type="protein sequence ID" value="MCP9289993.1"/>
    <property type="molecule type" value="Genomic_DNA"/>
</dbReference>
<gene>
    <name evidence="1" type="ORF">NM125_00205</name>
</gene>
<dbReference type="Proteomes" id="UP001139125">
    <property type="component" value="Unassembled WGS sequence"/>
</dbReference>
<evidence type="ECO:0000313" key="1">
    <source>
        <dbReference type="EMBL" id="MCP9289993.1"/>
    </source>
</evidence>
<proteinExistence type="predicted"/>
<comment type="caution">
    <text evidence="1">The sequence shown here is derived from an EMBL/GenBank/DDBJ whole genome shotgun (WGS) entry which is preliminary data.</text>
</comment>
<evidence type="ECO:0000313" key="2">
    <source>
        <dbReference type="Proteomes" id="UP001139125"/>
    </source>
</evidence>
<reference evidence="1" key="1">
    <citation type="submission" date="2022-06" db="EMBL/GenBank/DDBJ databases">
        <title>Gracilimonas sp. CAU 1638 isolated from sea sediment.</title>
        <authorList>
            <person name="Kim W."/>
        </authorList>
    </citation>
    <scope>NUCLEOTIDE SEQUENCE</scope>
    <source>
        <strain evidence="1">CAU 1638</strain>
    </source>
</reference>
<name>A0A9X2RE50_9BACT</name>